<reference evidence="2 3" key="1">
    <citation type="submission" date="2024-09" db="EMBL/GenBank/DDBJ databases">
        <title>Laminarin stimulates single cell rates of sulfate reduction while oxygen inhibits transcriptomic activity in coastal marine sediment.</title>
        <authorList>
            <person name="Lindsay M."/>
            <person name="Orcutt B."/>
            <person name="Emerson D."/>
            <person name="Stepanauskas R."/>
            <person name="D'Angelo T."/>
        </authorList>
    </citation>
    <scope>NUCLEOTIDE SEQUENCE [LARGE SCALE GENOMIC DNA]</scope>
    <source>
        <strain evidence="2">SAG AM-311-K15</strain>
    </source>
</reference>
<protein>
    <submittedName>
        <fullName evidence="2">PilZ domain-containing protein</fullName>
    </submittedName>
</protein>
<evidence type="ECO:0000259" key="1">
    <source>
        <dbReference type="Pfam" id="PF07238"/>
    </source>
</evidence>
<organism evidence="2 3">
    <name type="scientific">candidate division CSSED10-310 bacterium</name>
    <dbReference type="NCBI Taxonomy" id="2855610"/>
    <lineage>
        <taxon>Bacteria</taxon>
        <taxon>Bacteria division CSSED10-310</taxon>
    </lineage>
</organism>
<dbReference type="Gene3D" id="2.40.10.220">
    <property type="entry name" value="predicted glycosyltransferase like domains"/>
    <property type="match status" value="1"/>
</dbReference>
<dbReference type="Proteomes" id="UP001594351">
    <property type="component" value="Unassembled WGS sequence"/>
</dbReference>
<evidence type="ECO:0000313" key="2">
    <source>
        <dbReference type="EMBL" id="MFC1854084.1"/>
    </source>
</evidence>
<comment type="caution">
    <text evidence="2">The sequence shown here is derived from an EMBL/GenBank/DDBJ whole genome shotgun (WGS) entry which is preliminary data.</text>
</comment>
<dbReference type="Pfam" id="PF07238">
    <property type="entry name" value="PilZ"/>
    <property type="match status" value="1"/>
</dbReference>
<dbReference type="SUPFAM" id="SSF141371">
    <property type="entry name" value="PilZ domain-like"/>
    <property type="match status" value="1"/>
</dbReference>
<proteinExistence type="predicted"/>
<accession>A0ABV6Z6L9</accession>
<evidence type="ECO:0000313" key="3">
    <source>
        <dbReference type="Proteomes" id="UP001594351"/>
    </source>
</evidence>
<sequence>MSSDNFGERKQRMNRKYPRVSTSNLLYFEFVDTDGQSKIQSHGKTVSLSEGGMLFQADRVIANGTEIDIQFTLSEHLISAKGEVIYHLTKSGDHYDIGVRFTEIDDDNKIFIREKATGIFPLFKS</sequence>
<name>A0ABV6Z6L9_UNCC1</name>
<dbReference type="InterPro" id="IPR009875">
    <property type="entry name" value="PilZ_domain"/>
</dbReference>
<feature type="domain" description="PilZ" evidence="1">
    <location>
        <begin position="14"/>
        <end position="111"/>
    </location>
</feature>
<dbReference type="EMBL" id="JBHPBY010000712">
    <property type="protein sequence ID" value="MFC1854084.1"/>
    <property type="molecule type" value="Genomic_DNA"/>
</dbReference>
<keyword evidence="3" id="KW-1185">Reference proteome</keyword>
<gene>
    <name evidence="2" type="ORF">ACFL27_28205</name>
</gene>